<protein>
    <recommendedName>
        <fullName evidence="9">C2H2-type domain-containing protein</fullName>
    </recommendedName>
</protein>
<evidence type="ECO:0000256" key="2">
    <source>
        <dbReference type="ARBA" id="ARBA00022723"/>
    </source>
</evidence>
<dbReference type="GO" id="GO:0008270">
    <property type="term" value="F:zinc ion binding"/>
    <property type="evidence" value="ECO:0007669"/>
    <property type="project" value="UniProtKB-KW"/>
</dbReference>
<keyword evidence="3" id="KW-0677">Repeat</keyword>
<dbReference type="Proteomes" id="UP001519460">
    <property type="component" value="Unassembled WGS sequence"/>
</dbReference>
<accession>A0ABD0L2Z0</accession>
<dbReference type="Pfam" id="PF00096">
    <property type="entry name" value="zf-C2H2"/>
    <property type="match status" value="4"/>
</dbReference>
<dbReference type="GO" id="GO:0005634">
    <property type="term" value="C:nucleus"/>
    <property type="evidence" value="ECO:0007669"/>
    <property type="project" value="UniProtKB-SubCell"/>
</dbReference>
<feature type="domain" description="C2H2-type" evidence="9">
    <location>
        <begin position="286"/>
        <end position="314"/>
    </location>
</feature>
<dbReference type="PANTHER" id="PTHR24379:SF121">
    <property type="entry name" value="C2H2-TYPE DOMAIN-CONTAINING PROTEIN"/>
    <property type="match status" value="1"/>
</dbReference>
<feature type="domain" description="C2H2-type" evidence="9">
    <location>
        <begin position="343"/>
        <end position="370"/>
    </location>
</feature>
<name>A0ABD0L2Z0_9CAEN</name>
<evidence type="ECO:0000256" key="5">
    <source>
        <dbReference type="ARBA" id="ARBA00022833"/>
    </source>
</evidence>
<evidence type="ECO:0000256" key="7">
    <source>
        <dbReference type="PROSITE-ProRule" id="PRU00042"/>
    </source>
</evidence>
<evidence type="ECO:0000256" key="1">
    <source>
        <dbReference type="ARBA" id="ARBA00004123"/>
    </source>
</evidence>
<reference evidence="10 11" key="1">
    <citation type="journal article" date="2023" name="Sci. Data">
        <title>Genome assembly of the Korean intertidal mud-creeper Batillaria attramentaria.</title>
        <authorList>
            <person name="Patra A.K."/>
            <person name="Ho P.T."/>
            <person name="Jun S."/>
            <person name="Lee S.J."/>
            <person name="Kim Y."/>
            <person name="Won Y.J."/>
        </authorList>
    </citation>
    <scope>NUCLEOTIDE SEQUENCE [LARGE SCALE GENOMIC DNA]</scope>
    <source>
        <strain evidence="10">Wonlab-2016</strain>
    </source>
</reference>
<dbReference type="Pfam" id="PF13912">
    <property type="entry name" value="zf-C2H2_6"/>
    <property type="match status" value="2"/>
</dbReference>
<evidence type="ECO:0000256" key="8">
    <source>
        <dbReference type="SAM" id="MobiDB-lite"/>
    </source>
</evidence>
<evidence type="ECO:0000256" key="4">
    <source>
        <dbReference type="ARBA" id="ARBA00022771"/>
    </source>
</evidence>
<evidence type="ECO:0000313" key="10">
    <source>
        <dbReference type="EMBL" id="KAK7493835.1"/>
    </source>
</evidence>
<proteinExistence type="predicted"/>
<evidence type="ECO:0000256" key="3">
    <source>
        <dbReference type="ARBA" id="ARBA00022737"/>
    </source>
</evidence>
<comment type="subcellular location">
    <subcellularLocation>
        <location evidence="1">Nucleus</location>
    </subcellularLocation>
</comment>
<dbReference type="AlphaFoldDB" id="A0ABD0L2Z0"/>
<dbReference type="Gene3D" id="3.30.160.60">
    <property type="entry name" value="Classic Zinc Finger"/>
    <property type="match status" value="8"/>
</dbReference>
<feature type="domain" description="C2H2-type" evidence="9">
    <location>
        <begin position="371"/>
        <end position="398"/>
    </location>
</feature>
<dbReference type="PANTHER" id="PTHR24379">
    <property type="entry name" value="KRAB AND ZINC FINGER DOMAIN-CONTAINING"/>
    <property type="match status" value="1"/>
</dbReference>
<evidence type="ECO:0000259" key="9">
    <source>
        <dbReference type="PROSITE" id="PS50157"/>
    </source>
</evidence>
<evidence type="ECO:0000256" key="6">
    <source>
        <dbReference type="ARBA" id="ARBA00023242"/>
    </source>
</evidence>
<dbReference type="InterPro" id="IPR036236">
    <property type="entry name" value="Znf_C2H2_sf"/>
</dbReference>
<dbReference type="EMBL" id="JACVVK020000089">
    <property type="protein sequence ID" value="KAK7493835.1"/>
    <property type="molecule type" value="Genomic_DNA"/>
</dbReference>
<feature type="domain" description="C2H2-type" evidence="9">
    <location>
        <begin position="477"/>
        <end position="504"/>
    </location>
</feature>
<keyword evidence="4 7" id="KW-0863">Zinc-finger</keyword>
<sequence length="561" mass="63949">MMEQTWNITDRRAAASMSDRKRYTSESADNDIIWVGVKHEDTLSVCCVCCKILSCHTSGLRKSNSGQVAVCGKVCFRVLDQTMAFMQGFVLCKLLCDFVFAQSTTDQNAKLEPIQDSHSSSSSLYSVHSLVDQSMMPHDQSSAAENSDVMKFKSYEVEDPHCCVSALPTSLQTAACTKADPRQRERQGTKVTSTVAEDTIAAFSYEAEVPVVMHVGEKTRAIEATAKAGISPDTHNSASHSDRNQHQSGSVLCGECGVAFKTKKSMKIHFSKNHKKSDMKDKKKEMTCHICGKLCVGQVGLTLHIRNQHAGEKAAECEVCGERFFNTKMLKRHRARIHNKLHGMCHICGKHFKYANTLRDHIRSHTGIKRFVCELCGKSFMRLSNLCDHRRDHCYVKQMKALDQPVTGEQSQWTSHPKLKALQCRECKKTLENFKAWKAHKEEHRLNRSVICQICGKSFKTQSSLNLHKKLHQEKKFQCDVCSKQFTYKCNMERHRETHNEDRPYKCDFCQKTFKTELVLDRHKIMHMEDRQYKCHICGRGLTCMNNLKKHLRVMHPGSDT</sequence>
<organism evidence="10 11">
    <name type="scientific">Batillaria attramentaria</name>
    <dbReference type="NCBI Taxonomy" id="370345"/>
    <lineage>
        <taxon>Eukaryota</taxon>
        <taxon>Metazoa</taxon>
        <taxon>Spiralia</taxon>
        <taxon>Lophotrochozoa</taxon>
        <taxon>Mollusca</taxon>
        <taxon>Gastropoda</taxon>
        <taxon>Caenogastropoda</taxon>
        <taxon>Sorbeoconcha</taxon>
        <taxon>Cerithioidea</taxon>
        <taxon>Batillariidae</taxon>
        <taxon>Batillaria</taxon>
    </lineage>
</organism>
<feature type="region of interest" description="Disordered" evidence="8">
    <location>
        <begin position="229"/>
        <end position="248"/>
    </location>
</feature>
<dbReference type="FunFam" id="3.30.160.60:FF:000100">
    <property type="entry name" value="Zinc finger 45-like"/>
    <property type="match status" value="1"/>
</dbReference>
<feature type="domain" description="C2H2-type" evidence="9">
    <location>
        <begin position="505"/>
        <end position="532"/>
    </location>
</feature>
<evidence type="ECO:0000313" key="11">
    <source>
        <dbReference type="Proteomes" id="UP001519460"/>
    </source>
</evidence>
<keyword evidence="11" id="KW-1185">Reference proteome</keyword>
<keyword evidence="5" id="KW-0862">Zinc</keyword>
<comment type="caution">
    <text evidence="10">The sequence shown here is derived from an EMBL/GenBank/DDBJ whole genome shotgun (WGS) entry which is preliminary data.</text>
</comment>
<feature type="domain" description="C2H2-type" evidence="9">
    <location>
        <begin position="450"/>
        <end position="477"/>
    </location>
</feature>
<feature type="domain" description="C2H2-type" evidence="9">
    <location>
        <begin position="533"/>
        <end position="561"/>
    </location>
</feature>
<dbReference type="SUPFAM" id="SSF57667">
    <property type="entry name" value="beta-beta-alpha zinc fingers"/>
    <property type="match status" value="5"/>
</dbReference>
<dbReference type="SMART" id="SM00355">
    <property type="entry name" value="ZnF_C2H2"/>
    <property type="match status" value="10"/>
</dbReference>
<keyword evidence="6" id="KW-0539">Nucleus</keyword>
<keyword evidence="2" id="KW-0479">Metal-binding</keyword>
<gene>
    <name evidence="10" type="ORF">BaRGS_00014976</name>
</gene>
<dbReference type="InterPro" id="IPR013087">
    <property type="entry name" value="Znf_C2H2_type"/>
</dbReference>
<dbReference type="PROSITE" id="PS00028">
    <property type="entry name" value="ZINC_FINGER_C2H2_1"/>
    <property type="match status" value="9"/>
</dbReference>
<dbReference type="PROSITE" id="PS50157">
    <property type="entry name" value="ZINC_FINGER_C2H2_2"/>
    <property type="match status" value="8"/>
</dbReference>
<dbReference type="FunFam" id="3.30.160.60:FF:000145">
    <property type="entry name" value="Zinc finger protein 574"/>
    <property type="match status" value="1"/>
</dbReference>
<feature type="domain" description="C2H2-type" evidence="9">
    <location>
        <begin position="315"/>
        <end position="338"/>
    </location>
</feature>